<evidence type="ECO:0000313" key="9">
    <source>
        <dbReference type="Proteomes" id="UP001165079"/>
    </source>
</evidence>
<dbReference type="RefSeq" id="WP_285661756.1">
    <property type="nucleotide sequence ID" value="NZ_BSTX01000001.1"/>
</dbReference>
<dbReference type="GO" id="GO:0070814">
    <property type="term" value="P:hydrogen sulfide biosynthetic process"/>
    <property type="evidence" value="ECO:0007669"/>
    <property type="project" value="UniProtKB-UniRule"/>
</dbReference>
<dbReference type="Pfam" id="PF00009">
    <property type="entry name" value="GTP_EFTU"/>
    <property type="match status" value="1"/>
</dbReference>
<organism evidence="8 9">
    <name type="scientific">Actinorhabdospora filicis</name>
    <dbReference type="NCBI Taxonomy" id="1785913"/>
    <lineage>
        <taxon>Bacteria</taxon>
        <taxon>Bacillati</taxon>
        <taxon>Actinomycetota</taxon>
        <taxon>Actinomycetes</taxon>
        <taxon>Micromonosporales</taxon>
        <taxon>Micromonosporaceae</taxon>
        <taxon>Actinorhabdospora</taxon>
    </lineage>
</organism>
<keyword evidence="5 6" id="KW-0342">GTP-binding</keyword>
<evidence type="ECO:0000256" key="4">
    <source>
        <dbReference type="ARBA" id="ARBA00022840"/>
    </source>
</evidence>
<evidence type="ECO:0000256" key="5">
    <source>
        <dbReference type="ARBA" id="ARBA00023134"/>
    </source>
</evidence>
<dbReference type="InterPro" id="IPR041757">
    <property type="entry name" value="CysN_GTP-bd"/>
</dbReference>
<dbReference type="EMBL" id="BSTX01000001">
    <property type="protein sequence ID" value="GLZ76586.1"/>
    <property type="molecule type" value="Genomic_DNA"/>
</dbReference>
<comment type="similarity">
    <text evidence="6">Belongs to the TRAFAC class translation factor GTPase superfamily. Classic translation factor GTPase family. CysN/NodQ subfamily.</text>
</comment>
<evidence type="ECO:0000256" key="6">
    <source>
        <dbReference type="HAMAP-Rule" id="MF_00062"/>
    </source>
</evidence>
<dbReference type="InterPro" id="IPR031157">
    <property type="entry name" value="G_TR_CS"/>
</dbReference>
<dbReference type="Proteomes" id="UP001165079">
    <property type="component" value="Unassembled WGS sequence"/>
</dbReference>
<evidence type="ECO:0000256" key="2">
    <source>
        <dbReference type="ARBA" id="ARBA00022695"/>
    </source>
</evidence>
<name>A0A9W6SL34_9ACTN</name>
<comment type="catalytic activity">
    <reaction evidence="6">
        <text>sulfate + ATP + H(+) = adenosine 5'-phosphosulfate + diphosphate</text>
        <dbReference type="Rhea" id="RHEA:18133"/>
        <dbReference type="ChEBI" id="CHEBI:15378"/>
        <dbReference type="ChEBI" id="CHEBI:16189"/>
        <dbReference type="ChEBI" id="CHEBI:30616"/>
        <dbReference type="ChEBI" id="CHEBI:33019"/>
        <dbReference type="ChEBI" id="CHEBI:58243"/>
        <dbReference type="EC" id="2.7.7.4"/>
    </reaction>
</comment>
<feature type="binding site" evidence="6">
    <location>
        <begin position="149"/>
        <end position="152"/>
    </location>
    <ligand>
        <name>GTP</name>
        <dbReference type="ChEBI" id="CHEBI:37565"/>
    </ligand>
</feature>
<keyword evidence="1 6" id="KW-0808">Transferase</keyword>
<dbReference type="SUPFAM" id="SSF50447">
    <property type="entry name" value="Translation proteins"/>
    <property type="match status" value="1"/>
</dbReference>
<dbReference type="NCBIfam" id="TIGR02034">
    <property type="entry name" value="CysN"/>
    <property type="match status" value="1"/>
</dbReference>
<comment type="subunit">
    <text evidence="6">Heterodimer composed of CysD, the smaller subunit, and CysN.</text>
</comment>
<dbReference type="GO" id="GO:0005525">
    <property type="term" value="F:GTP binding"/>
    <property type="evidence" value="ECO:0007669"/>
    <property type="project" value="UniProtKB-UniRule"/>
</dbReference>
<dbReference type="HAMAP" id="MF_00062">
    <property type="entry name" value="Sulf_adenylyltr_sub1"/>
    <property type="match status" value="1"/>
</dbReference>
<evidence type="ECO:0000256" key="3">
    <source>
        <dbReference type="ARBA" id="ARBA00022741"/>
    </source>
</evidence>
<dbReference type="InterPro" id="IPR000795">
    <property type="entry name" value="T_Tr_GTP-bd_dom"/>
</dbReference>
<proteinExistence type="inferred from homology"/>
<sequence>METVTEPTELLRFATAGSVDDGKSTLIGRLLYDTKTLFDDQLAAVEAVSSARGDDYTDLALLTDGLRAEREQGITIDVAYRYFATPRRKFIIADTPGHIQYTRNMVTGASTADLALILVDARKGLVEQSRRHAFLCSLLRVPHMVLVVNKMDLVDYSQEVFERIAAEFTAFATKLDVPDLTILPVSALRGDNVVERSPNLSWFEGPSLLHHLERVHIASDRNLVDVRFPVQYVIRPQSNKYRDYRGYAGQVASGVLKPGDEVMVLPSGFTTTIASISTADGEVAEAYPPMSVTVRLTDELDVSRGDLICRPNNRPVAAQDVDAMICWMDEKTPLQRGRKYAIKHTTRSARTIVKELQYRLDINTLHRDEAPDGLALNEIGRVRLRTTVPLLCDEYRRNRSTGGFIVIDEATNRTVGAGIIVEAG</sequence>
<dbReference type="InterPro" id="IPR054696">
    <property type="entry name" value="GTP-eEF1A_C"/>
</dbReference>
<evidence type="ECO:0000313" key="8">
    <source>
        <dbReference type="EMBL" id="GLZ76586.1"/>
    </source>
</evidence>
<dbReference type="Gene3D" id="2.40.30.10">
    <property type="entry name" value="Translation factors"/>
    <property type="match status" value="2"/>
</dbReference>
<dbReference type="InterPro" id="IPR027417">
    <property type="entry name" value="P-loop_NTPase"/>
</dbReference>
<keyword evidence="9" id="KW-1185">Reference proteome</keyword>
<dbReference type="PROSITE" id="PS00301">
    <property type="entry name" value="G_TR_1"/>
    <property type="match status" value="1"/>
</dbReference>
<dbReference type="Gene3D" id="3.40.50.300">
    <property type="entry name" value="P-loop containing nucleotide triphosphate hydrolases"/>
    <property type="match status" value="1"/>
</dbReference>
<keyword evidence="4 6" id="KW-0067">ATP-binding</keyword>
<keyword evidence="2 6" id="KW-0548">Nucleotidyltransferase</keyword>
<comment type="pathway">
    <text evidence="6">Sulfur metabolism; hydrogen sulfide biosynthesis; sulfite from sulfate: step 1/3.</text>
</comment>
<dbReference type="InterPro" id="IPR044138">
    <property type="entry name" value="CysN_II"/>
</dbReference>
<dbReference type="PANTHER" id="PTHR23115">
    <property type="entry name" value="TRANSLATION FACTOR"/>
    <property type="match status" value="1"/>
</dbReference>
<dbReference type="Pfam" id="PF22594">
    <property type="entry name" value="GTP-eEF1A_C"/>
    <property type="match status" value="1"/>
</dbReference>
<dbReference type="GO" id="GO:0004781">
    <property type="term" value="F:sulfate adenylyltransferase (ATP) activity"/>
    <property type="evidence" value="ECO:0007669"/>
    <property type="project" value="UniProtKB-UniRule"/>
</dbReference>
<feature type="domain" description="Tr-type G" evidence="7">
    <location>
        <begin position="8"/>
        <end position="221"/>
    </location>
</feature>
<dbReference type="CDD" id="cd03695">
    <property type="entry name" value="CysN_NodQ_II"/>
    <property type="match status" value="1"/>
</dbReference>
<dbReference type="GO" id="GO:0005524">
    <property type="term" value="F:ATP binding"/>
    <property type="evidence" value="ECO:0007669"/>
    <property type="project" value="UniProtKB-KW"/>
</dbReference>
<gene>
    <name evidence="6" type="primary">cysN</name>
    <name evidence="8" type="ORF">Afil01_13930</name>
</gene>
<dbReference type="CDD" id="cd04095">
    <property type="entry name" value="CysN_NoDQ_III"/>
    <property type="match status" value="1"/>
</dbReference>
<evidence type="ECO:0000256" key="1">
    <source>
        <dbReference type="ARBA" id="ARBA00022679"/>
    </source>
</evidence>
<protein>
    <recommendedName>
        <fullName evidence="6">Sulfate adenylyltransferase subunit 1</fullName>
        <ecNumber evidence="6">2.7.7.4</ecNumber>
    </recommendedName>
    <alternativeName>
        <fullName evidence="6">ATP-sulfurylase large subunit</fullName>
    </alternativeName>
    <alternativeName>
        <fullName evidence="6">Sulfate adenylate transferase</fullName>
        <shortName evidence="6">SAT</shortName>
    </alternativeName>
</protein>
<dbReference type="GO" id="GO:0003924">
    <property type="term" value="F:GTPase activity"/>
    <property type="evidence" value="ECO:0007669"/>
    <property type="project" value="InterPro"/>
</dbReference>
<accession>A0A9W6SL34</accession>
<dbReference type="SUPFAM" id="SSF52540">
    <property type="entry name" value="P-loop containing nucleoside triphosphate hydrolases"/>
    <property type="match status" value="1"/>
</dbReference>
<dbReference type="InterPro" id="IPR050100">
    <property type="entry name" value="TRAFAC_GTPase_members"/>
</dbReference>
<dbReference type="GO" id="GO:0000103">
    <property type="term" value="P:sulfate assimilation"/>
    <property type="evidence" value="ECO:0007669"/>
    <property type="project" value="UniProtKB-UniRule"/>
</dbReference>
<dbReference type="InterPro" id="IPR044139">
    <property type="entry name" value="CysN_NoDQ_III"/>
</dbReference>
<dbReference type="InterPro" id="IPR009001">
    <property type="entry name" value="Transl_elong_EF1A/Init_IF2_C"/>
</dbReference>
<comment type="function">
    <text evidence="6">With CysD forms the ATP sulfurylase (ATPS) that catalyzes the adenylation of sulfate producing adenosine 5'-phosphosulfate (APS) and diphosphate, the first enzymatic step in sulfur assimilation pathway. APS synthesis involves the formation of a high-energy phosphoric-sulfuric acid anhydride bond driven by GTP hydrolysis by CysN coupled to ATP hydrolysis by CysD.</text>
</comment>
<comment type="caution">
    <text evidence="8">The sequence shown here is derived from an EMBL/GenBank/DDBJ whole genome shotgun (WGS) entry which is preliminary data.</text>
</comment>
<reference evidence="8" key="1">
    <citation type="submission" date="2023-03" db="EMBL/GenBank/DDBJ databases">
        <title>Actinorhabdospora filicis NBRC 111898.</title>
        <authorList>
            <person name="Ichikawa N."/>
            <person name="Sato H."/>
            <person name="Tonouchi N."/>
        </authorList>
    </citation>
    <scope>NUCLEOTIDE SEQUENCE</scope>
    <source>
        <strain evidence="8">NBRC 111898</strain>
    </source>
</reference>
<dbReference type="CDD" id="cd04166">
    <property type="entry name" value="CysN_ATPS"/>
    <property type="match status" value="1"/>
</dbReference>
<keyword evidence="3 6" id="KW-0547">Nucleotide-binding</keyword>
<dbReference type="AlphaFoldDB" id="A0A9W6SL34"/>
<dbReference type="SUPFAM" id="SSF50465">
    <property type="entry name" value="EF-Tu/eEF-1alpha/eIF2-gamma C-terminal domain"/>
    <property type="match status" value="1"/>
</dbReference>
<dbReference type="PROSITE" id="PS51722">
    <property type="entry name" value="G_TR_2"/>
    <property type="match status" value="1"/>
</dbReference>
<dbReference type="FunFam" id="3.40.50.300:FF:000119">
    <property type="entry name" value="Sulfate adenylyltransferase subunit 1"/>
    <property type="match status" value="1"/>
</dbReference>
<feature type="binding site" evidence="6">
    <location>
        <begin position="17"/>
        <end position="24"/>
    </location>
    <ligand>
        <name>GTP</name>
        <dbReference type="ChEBI" id="CHEBI:37565"/>
    </ligand>
</feature>
<evidence type="ECO:0000259" key="7">
    <source>
        <dbReference type="PROSITE" id="PS51722"/>
    </source>
</evidence>
<dbReference type="InterPro" id="IPR011779">
    <property type="entry name" value="SO4_adenylTrfase_lsu"/>
</dbReference>
<dbReference type="InterPro" id="IPR009000">
    <property type="entry name" value="Transl_B-barrel_sf"/>
</dbReference>
<dbReference type="EC" id="2.7.7.4" evidence="6"/>
<dbReference type="PRINTS" id="PR00315">
    <property type="entry name" value="ELONGATNFCT"/>
</dbReference>
<feature type="binding site" evidence="6">
    <location>
        <begin position="94"/>
        <end position="98"/>
    </location>
    <ligand>
        <name>GTP</name>
        <dbReference type="ChEBI" id="CHEBI:37565"/>
    </ligand>
</feature>